<dbReference type="InterPro" id="IPR012341">
    <property type="entry name" value="6hp_glycosidase-like_sf"/>
</dbReference>
<dbReference type="Gene3D" id="1.50.10.10">
    <property type="match status" value="1"/>
</dbReference>
<dbReference type="EMBL" id="BAABJP010000001">
    <property type="protein sequence ID" value="GAA5145017.1"/>
    <property type="molecule type" value="Genomic_DNA"/>
</dbReference>
<reference evidence="4" key="1">
    <citation type="journal article" date="2019" name="Int. J. Syst. Evol. Microbiol.">
        <title>The Global Catalogue of Microorganisms (GCM) 10K type strain sequencing project: providing services to taxonomists for standard genome sequencing and annotation.</title>
        <authorList>
            <consortium name="The Broad Institute Genomics Platform"/>
            <consortium name="The Broad Institute Genome Sequencing Center for Infectious Disease"/>
            <person name="Wu L."/>
            <person name="Ma J."/>
        </authorList>
    </citation>
    <scope>NUCLEOTIDE SEQUENCE [LARGE SCALE GENOMIC DNA]</scope>
    <source>
        <strain evidence="4">JCM 18303</strain>
    </source>
</reference>
<accession>A0ABP9PDY8</accession>
<organism evidence="3 4">
    <name type="scientific">Pseudonocardia eucalypti</name>
    <dbReference type="NCBI Taxonomy" id="648755"/>
    <lineage>
        <taxon>Bacteria</taxon>
        <taxon>Bacillati</taxon>
        <taxon>Actinomycetota</taxon>
        <taxon>Actinomycetes</taxon>
        <taxon>Pseudonocardiales</taxon>
        <taxon>Pseudonocardiaceae</taxon>
        <taxon>Pseudonocardia</taxon>
    </lineage>
</organism>
<evidence type="ECO:0000313" key="4">
    <source>
        <dbReference type="Proteomes" id="UP001428817"/>
    </source>
</evidence>
<dbReference type="SUPFAM" id="SSF48208">
    <property type="entry name" value="Six-hairpin glycosidases"/>
    <property type="match status" value="1"/>
</dbReference>
<gene>
    <name evidence="3" type="ORF">GCM10023321_02220</name>
</gene>
<dbReference type="Proteomes" id="UP001428817">
    <property type="component" value="Unassembled WGS sequence"/>
</dbReference>
<comment type="similarity">
    <text evidence="1">Belongs to the N-acylglucosamine 2-epimerase family.</text>
</comment>
<name>A0ABP9PDY8_9PSEU</name>
<evidence type="ECO:0000313" key="3">
    <source>
        <dbReference type="EMBL" id="GAA5145017.1"/>
    </source>
</evidence>
<keyword evidence="2" id="KW-0413">Isomerase</keyword>
<comment type="caution">
    <text evidence="3">The sequence shown here is derived from an EMBL/GenBank/DDBJ whole genome shotgun (WGS) entry which is preliminary data.</text>
</comment>
<sequence>MGTETARLLEFAEGSWHPLGGFARQDDRGVRMLDAPVELWLTGRMTHVYALGALLGYPGSVALAEHGLTALSGLLRDTAHGGWYPRVGWDGPITTDKECYQHAFVVLAAASASIAGLPGGRELLDDALELFENRFWSDPDGMLRETWDEEFQTEEAYRGVNANMHGVEAFLAAFDATGDARWADHARRITDRVVREFTAPNGWRIPEHFDPAWHALPEYNADKPDDPFRPYGSTIGHGLEWARLCLQLRVALGADTDTSWLVDGARELCGRAVADGWAVDGAPGFVYTVDWHGTPVVHLRMHWVLAEAVGTAAALHAVTGDDAYLDRYRQWWEYAEEYLLDRDLGSWHHELDRNNRPSAVVWPGKVDAYHAVQATLLPRLPLRPSIAGALRDTDIELPGAD</sequence>
<dbReference type="PANTHER" id="PTHR15108">
    <property type="entry name" value="N-ACYLGLUCOSAMINE-2-EPIMERASE"/>
    <property type="match status" value="1"/>
</dbReference>
<dbReference type="InterPro" id="IPR010819">
    <property type="entry name" value="AGE/CE"/>
</dbReference>
<evidence type="ECO:0000256" key="1">
    <source>
        <dbReference type="ARBA" id="ARBA00008558"/>
    </source>
</evidence>
<keyword evidence="4" id="KW-1185">Reference proteome</keyword>
<evidence type="ECO:0000256" key="2">
    <source>
        <dbReference type="ARBA" id="ARBA00023235"/>
    </source>
</evidence>
<dbReference type="Pfam" id="PF07221">
    <property type="entry name" value="GlcNAc_2-epim"/>
    <property type="match status" value="1"/>
</dbReference>
<dbReference type="InterPro" id="IPR008928">
    <property type="entry name" value="6-hairpin_glycosidase_sf"/>
</dbReference>
<proteinExistence type="inferred from homology"/>
<protein>
    <submittedName>
        <fullName evidence="3">AGE family epimerase/isomerase</fullName>
    </submittedName>
</protein>
<dbReference type="RefSeq" id="WP_221497522.1">
    <property type="nucleotide sequence ID" value="NZ_BAABJP010000001.1"/>
</dbReference>